<feature type="transmembrane region" description="Helical" evidence="1">
    <location>
        <begin position="33"/>
        <end position="50"/>
    </location>
</feature>
<keyword evidence="1" id="KW-0812">Transmembrane</keyword>
<geneLocation type="plasmid" evidence="3">
    <name>pNDAS01</name>
</geneLocation>
<evidence type="ECO:0000313" key="3">
    <source>
        <dbReference type="Proteomes" id="UP000002219"/>
    </source>
</evidence>
<dbReference type="RefSeq" id="WP_013156277.1">
    <property type="nucleotide sequence ID" value="NC_014211.1"/>
</dbReference>
<organism evidence="2 3">
    <name type="scientific">Nocardiopsis dassonvillei (strain ATCC 23218 / DSM 43111 / CIP 107115 / JCM 7437 / KCTC 9190 / NBRC 14626 / NCTC 10488 / NRRL B-5397 / IMRU 509)</name>
    <name type="common">Actinomadura dassonvillei</name>
    <dbReference type="NCBI Taxonomy" id="446468"/>
    <lineage>
        <taxon>Bacteria</taxon>
        <taxon>Bacillati</taxon>
        <taxon>Actinomycetota</taxon>
        <taxon>Actinomycetes</taxon>
        <taxon>Streptosporangiales</taxon>
        <taxon>Nocardiopsidaceae</taxon>
        <taxon>Nocardiopsis</taxon>
    </lineage>
</organism>
<dbReference type="EMBL" id="CP002041">
    <property type="protein sequence ID" value="ADH70670.1"/>
    <property type="molecule type" value="Genomic_DNA"/>
</dbReference>
<evidence type="ECO:0000313" key="2">
    <source>
        <dbReference type="EMBL" id="ADH70670.1"/>
    </source>
</evidence>
<keyword evidence="1" id="KW-1133">Transmembrane helix</keyword>
<keyword evidence="3" id="KW-1185">Reference proteome</keyword>
<keyword evidence="1" id="KW-0472">Membrane</keyword>
<protein>
    <submittedName>
        <fullName evidence="2">Uncharacterized protein</fullName>
    </submittedName>
</protein>
<dbReference type="KEGG" id="nda:Ndas_5290"/>
<proteinExistence type="predicted"/>
<dbReference type="Proteomes" id="UP000002219">
    <property type="component" value="Chromosome 2"/>
</dbReference>
<reference evidence="2 3" key="1">
    <citation type="journal article" date="2010" name="Stand. Genomic Sci.">
        <title>Complete genome sequence of Nocardiopsis dassonvillei type strain (IMRU 509).</title>
        <authorList>
            <person name="Sun H."/>
            <person name="Lapidus A."/>
            <person name="Nolan M."/>
            <person name="Lucas S."/>
            <person name="Del Rio T.G."/>
            <person name="Tice H."/>
            <person name="Cheng J.F."/>
            <person name="Tapia R."/>
            <person name="Han C."/>
            <person name="Goodwin L."/>
            <person name="Pitluck S."/>
            <person name="Pagani I."/>
            <person name="Ivanova N."/>
            <person name="Mavromatis K."/>
            <person name="Mikhailova N."/>
            <person name="Pati A."/>
            <person name="Chen A."/>
            <person name="Palaniappan K."/>
            <person name="Land M."/>
            <person name="Hauser L."/>
            <person name="Chang Y.J."/>
            <person name="Jeffries C.D."/>
            <person name="Djao O.D."/>
            <person name="Rohde M."/>
            <person name="Sikorski J."/>
            <person name="Goker M."/>
            <person name="Woyke T."/>
            <person name="Bristow J."/>
            <person name="Eisen J.A."/>
            <person name="Markowitz V."/>
            <person name="Hugenholtz P."/>
            <person name="Kyrpides N.C."/>
            <person name="Klenk H.P."/>
        </authorList>
    </citation>
    <scope>NUCLEOTIDE SEQUENCE [LARGE SCALE GENOMIC DNA]</scope>
    <source>
        <strain evidence="3">ATCC 23218 / DSM 43111 / CIP 107115 / JCM 7437 / KCTC 9190 / NBRC 14626 / NCTC 10488 / NRRL B-5397 / IMRU 509</strain>
        <plasmid evidence="3">Chromosome 2</plasmid>
    </source>
</reference>
<accession>D7B912</accession>
<dbReference type="STRING" id="446468.Ndas_5290"/>
<dbReference type="AlphaFoldDB" id="D7B912"/>
<evidence type="ECO:0000256" key="1">
    <source>
        <dbReference type="SAM" id="Phobius"/>
    </source>
</evidence>
<sequence length="70" mass="7756">MKPWLVPFLLVTTVLSLTASVLSLSHGQVMPGLLFVFNTLFFAVFLVGAWQEAKKYQHQAAPPSEEKPTP</sequence>
<gene>
    <name evidence="2" type="ordered locus">Ndas_5290</name>
</gene>
<name>D7B912_NOCDD</name>
<dbReference type="HOGENOM" id="CLU_2753829_0_0_11"/>
<dbReference type="GeneID" id="91487510"/>